<evidence type="ECO:0000256" key="8">
    <source>
        <dbReference type="ARBA" id="ARBA00047973"/>
    </source>
</evidence>
<dbReference type="InterPro" id="IPR036704">
    <property type="entry name" value="RraA/RraA-like_sf"/>
</dbReference>
<dbReference type="PANTHER" id="PTHR33254:SF4">
    <property type="entry name" value="4-HYDROXY-4-METHYL-2-OXOGLUTARATE ALDOLASE 3-RELATED"/>
    <property type="match status" value="1"/>
</dbReference>
<feature type="binding site" evidence="9">
    <location>
        <begin position="76"/>
        <end position="79"/>
    </location>
    <ligand>
        <name>substrate</name>
    </ligand>
</feature>
<evidence type="ECO:0000313" key="12">
    <source>
        <dbReference type="Proteomes" id="UP000319941"/>
    </source>
</evidence>
<comment type="cofactor">
    <cofactor evidence="2 10">
        <name>a divalent metal cation</name>
        <dbReference type="ChEBI" id="CHEBI:60240"/>
    </cofactor>
</comment>
<dbReference type="AlphaFoldDB" id="A0A558HN69"/>
<evidence type="ECO:0000256" key="3">
    <source>
        <dbReference type="ARBA" id="ARBA00008621"/>
    </source>
</evidence>
<dbReference type="SUPFAM" id="SSF89562">
    <property type="entry name" value="RraA-like"/>
    <property type="match status" value="1"/>
</dbReference>
<keyword evidence="6 10" id="KW-0456">Lyase</keyword>
<dbReference type="EC" id="4.1.3.17" evidence="10"/>
<comment type="catalytic activity">
    <reaction evidence="1 10">
        <text>4-hydroxy-4-methyl-2-oxoglutarate = 2 pyruvate</text>
        <dbReference type="Rhea" id="RHEA:22748"/>
        <dbReference type="ChEBI" id="CHEBI:15361"/>
        <dbReference type="ChEBI" id="CHEBI:58276"/>
        <dbReference type="EC" id="4.1.3.17"/>
    </reaction>
</comment>
<comment type="subunit">
    <text evidence="4 10">Homotrimer.</text>
</comment>
<dbReference type="STRING" id="553385.GCA_000591415_01767"/>
<feature type="binding site" evidence="9">
    <location>
        <position position="99"/>
    </location>
    <ligand>
        <name>Mg(2+)</name>
        <dbReference type="ChEBI" id="CHEBI:18420"/>
    </ligand>
</feature>
<reference evidence="11 12" key="1">
    <citation type="submission" date="2019-07" db="EMBL/GenBank/DDBJ databases">
        <title>Diversity of Bacteria from Kongsfjorden, Arctic.</title>
        <authorList>
            <person name="Yu Y."/>
        </authorList>
    </citation>
    <scope>NUCLEOTIDE SEQUENCE [LARGE SCALE GENOMIC DNA]</scope>
    <source>
        <strain evidence="11 12">SM1923</strain>
    </source>
</reference>
<evidence type="ECO:0000256" key="4">
    <source>
        <dbReference type="ARBA" id="ARBA00011233"/>
    </source>
</evidence>
<protein>
    <recommendedName>
        <fullName evidence="10">4-hydroxy-4-methyl-2-oxoglutarate aldolase</fullName>
        <shortName evidence="10">HMG aldolase</shortName>
        <ecNumber evidence="10">4.1.1.112</ecNumber>
        <ecNumber evidence="10">4.1.3.17</ecNumber>
    </recommendedName>
    <alternativeName>
        <fullName evidence="10">Oxaloacetate decarboxylase</fullName>
    </alternativeName>
</protein>
<dbReference type="OrthoDB" id="943692at2"/>
<evidence type="ECO:0000256" key="5">
    <source>
        <dbReference type="ARBA" id="ARBA00022723"/>
    </source>
</evidence>
<keyword evidence="9" id="KW-0460">Magnesium</keyword>
<evidence type="ECO:0000256" key="2">
    <source>
        <dbReference type="ARBA" id="ARBA00001968"/>
    </source>
</evidence>
<dbReference type="Gene3D" id="3.50.30.40">
    <property type="entry name" value="Ribonuclease E inhibitor RraA/RraA-like"/>
    <property type="match status" value="1"/>
</dbReference>
<evidence type="ECO:0000256" key="7">
    <source>
        <dbReference type="ARBA" id="ARBA00025046"/>
    </source>
</evidence>
<comment type="function">
    <text evidence="7 10">Catalyzes the aldol cleavage of 4-hydroxy-4-methyl-2-oxoglutarate (HMG) into 2 molecules of pyruvate. Also contains a secondary oxaloacetate (OAA) decarboxylase activity due to the common pyruvate enolate transition state formed following C-C bond cleavage in the retro-aldol and decarboxylation reactions.</text>
</comment>
<dbReference type="Pfam" id="PF03737">
    <property type="entry name" value="RraA-like"/>
    <property type="match status" value="1"/>
</dbReference>
<evidence type="ECO:0000256" key="10">
    <source>
        <dbReference type="RuleBase" id="RU004338"/>
    </source>
</evidence>
<comment type="catalytic activity">
    <reaction evidence="8 10">
        <text>oxaloacetate + H(+) = pyruvate + CO2</text>
        <dbReference type="Rhea" id="RHEA:15641"/>
        <dbReference type="ChEBI" id="CHEBI:15361"/>
        <dbReference type="ChEBI" id="CHEBI:15378"/>
        <dbReference type="ChEBI" id="CHEBI:16452"/>
        <dbReference type="ChEBI" id="CHEBI:16526"/>
        <dbReference type="EC" id="4.1.1.112"/>
    </reaction>
</comment>
<evidence type="ECO:0000313" key="11">
    <source>
        <dbReference type="EMBL" id="TVU70575.1"/>
    </source>
</evidence>
<evidence type="ECO:0000256" key="6">
    <source>
        <dbReference type="ARBA" id="ARBA00023239"/>
    </source>
</evidence>
<comment type="caution">
    <text evidence="11">The sequence shown here is derived from an EMBL/GenBank/DDBJ whole genome shotgun (WGS) entry which is preliminary data.</text>
</comment>
<proteinExistence type="inferred from homology"/>
<dbReference type="InterPro" id="IPR010203">
    <property type="entry name" value="RraA"/>
</dbReference>
<keyword evidence="12" id="KW-1185">Reference proteome</keyword>
<dbReference type="GO" id="GO:0047443">
    <property type="term" value="F:4-hydroxy-4-methyl-2-oxoglutarate aldolase activity"/>
    <property type="evidence" value="ECO:0007669"/>
    <property type="project" value="UniProtKB-EC"/>
</dbReference>
<dbReference type="NCBIfam" id="NF006875">
    <property type="entry name" value="PRK09372.1"/>
    <property type="match status" value="1"/>
</dbReference>
<dbReference type="EMBL" id="VNFH01000005">
    <property type="protein sequence ID" value="TVU70575.1"/>
    <property type="molecule type" value="Genomic_DNA"/>
</dbReference>
<dbReference type="GO" id="GO:0046872">
    <property type="term" value="F:metal ion binding"/>
    <property type="evidence" value="ECO:0007669"/>
    <property type="project" value="UniProtKB-KW"/>
</dbReference>
<name>A0A558HN69_9GAMM</name>
<evidence type="ECO:0000256" key="9">
    <source>
        <dbReference type="PIRSR" id="PIRSR605493-1"/>
    </source>
</evidence>
<dbReference type="GO" id="GO:0008428">
    <property type="term" value="F:ribonuclease inhibitor activity"/>
    <property type="evidence" value="ECO:0007669"/>
    <property type="project" value="InterPro"/>
</dbReference>
<dbReference type="GO" id="GO:0008948">
    <property type="term" value="F:oxaloacetate decarboxylase activity"/>
    <property type="evidence" value="ECO:0007669"/>
    <property type="project" value="UniProtKB-EC"/>
</dbReference>
<evidence type="ECO:0000256" key="1">
    <source>
        <dbReference type="ARBA" id="ARBA00001342"/>
    </source>
</evidence>
<keyword evidence="5 9" id="KW-0479">Metal-binding</keyword>
<comment type="cofactor">
    <cofactor evidence="9">
        <name>Mg(2+)</name>
        <dbReference type="ChEBI" id="CHEBI:18420"/>
    </cofactor>
</comment>
<dbReference type="EC" id="4.1.1.112" evidence="10"/>
<dbReference type="GO" id="GO:0051252">
    <property type="term" value="P:regulation of RNA metabolic process"/>
    <property type="evidence" value="ECO:0007669"/>
    <property type="project" value="InterPro"/>
</dbReference>
<dbReference type="RefSeq" id="WP_144727395.1">
    <property type="nucleotide sequence ID" value="NZ_CAWOWR010000107.1"/>
</dbReference>
<dbReference type="NCBIfam" id="TIGR01935">
    <property type="entry name" value="NOT-MenG"/>
    <property type="match status" value="1"/>
</dbReference>
<dbReference type="Proteomes" id="UP000319941">
    <property type="component" value="Unassembled WGS sequence"/>
</dbReference>
<dbReference type="InterPro" id="IPR005493">
    <property type="entry name" value="RraA/RraA-like"/>
</dbReference>
<dbReference type="PANTHER" id="PTHR33254">
    <property type="entry name" value="4-HYDROXY-4-METHYL-2-OXOGLUTARATE ALDOLASE 3-RELATED"/>
    <property type="match status" value="1"/>
</dbReference>
<comment type="similarity">
    <text evidence="3 10">Belongs to the class II aldolase/RraA-like family.</text>
</comment>
<sequence>MTHPFSTPDLCDEFPEVQVLDPLFINFGGVESFGGEVVTIKCFEDNSLVKAAVAEPGAGRVLVVDAGGSMRCAMLGDMLAEQASKSGWAGVIMYGCIRDVDEIHATNLGVQALGCYPRPSIKRGEGQRDVPVTFAGVTIVPGDYLYADNNGIVTAKQALIRTQPTP</sequence>
<feature type="binding site" evidence="9">
    <location>
        <position position="98"/>
    </location>
    <ligand>
        <name>substrate</name>
    </ligand>
</feature>
<dbReference type="CDD" id="cd16841">
    <property type="entry name" value="RraA_family"/>
    <property type="match status" value="1"/>
</dbReference>
<organism evidence="11 12">
    <name type="scientific">Cobetia crustatorum</name>
    <dbReference type="NCBI Taxonomy" id="553385"/>
    <lineage>
        <taxon>Bacteria</taxon>
        <taxon>Pseudomonadati</taxon>
        <taxon>Pseudomonadota</taxon>
        <taxon>Gammaproteobacteria</taxon>
        <taxon>Oceanospirillales</taxon>
        <taxon>Halomonadaceae</taxon>
        <taxon>Cobetia</taxon>
    </lineage>
</organism>
<gene>
    <name evidence="11" type="ORF">FQP86_08050</name>
</gene>
<accession>A0A558HN69</accession>